<dbReference type="Ensembl" id="ENSGWIT00000031550.1">
    <property type="protein sequence ID" value="ENSGWIP00000028890.1"/>
    <property type="gene ID" value="ENSGWIG00000015125.1"/>
</dbReference>
<evidence type="ECO:0000256" key="1">
    <source>
        <dbReference type="PROSITE-ProRule" id="PRU00047"/>
    </source>
</evidence>
<feature type="domain" description="CCHC-type" evidence="3">
    <location>
        <begin position="200"/>
        <end position="215"/>
    </location>
</feature>
<evidence type="ECO:0000313" key="5">
    <source>
        <dbReference type="Proteomes" id="UP000694680"/>
    </source>
</evidence>
<evidence type="ECO:0000313" key="4">
    <source>
        <dbReference type="Ensembl" id="ENSGWIP00000028890.1"/>
    </source>
</evidence>
<proteinExistence type="predicted"/>
<reference evidence="4" key="2">
    <citation type="submission" date="2025-08" db="UniProtKB">
        <authorList>
            <consortium name="Ensembl"/>
        </authorList>
    </citation>
    <scope>IDENTIFICATION</scope>
</reference>
<accession>A0A8C5GE63</accession>
<protein>
    <recommendedName>
        <fullName evidence="3">CCHC-type domain-containing protein</fullName>
    </recommendedName>
</protein>
<reference evidence="4" key="1">
    <citation type="submission" date="2020-06" db="EMBL/GenBank/DDBJ databases">
        <authorList>
            <consortium name="Wellcome Sanger Institute Data Sharing"/>
        </authorList>
    </citation>
    <scope>NUCLEOTIDE SEQUENCE [LARGE SCALE GENOMIC DNA]</scope>
</reference>
<dbReference type="Proteomes" id="UP000694680">
    <property type="component" value="Chromosome 22"/>
</dbReference>
<dbReference type="GO" id="GO:0003676">
    <property type="term" value="F:nucleic acid binding"/>
    <property type="evidence" value="ECO:0007669"/>
    <property type="project" value="InterPro"/>
</dbReference>
<dbReference type="AlphaFoldDB" id="A0A8C5GE63"/>
<name>A0A8C5GE63_GOUWI</name>
<dbReference type="SMART" id="SM00343">
    <property type="entry name" value="ZnF_C2HC"/>
    <property type="match status" value="1"/>
</dbReference>
<keyword evidence="1" id="KW-0863">Zinc-finger</keyword>
<keyword evidence="1" id="KW-0862">Zinc</keyword>
<dbReference type="GO" id="GO:0008270">
    <property type="term" value="F:zinc ion binding"/>
    <property type="evidence" value="ECO:0007669"/>
    <property type="project" value="UniProtKB-KW"/>
</dbReference>
<evidence type="ECO:0000259" key="3">
    <source>
        <dbReference type="PROSITE" id="PS50158"/>
    </source>
</evidence>
<keyword evidence="1" id="KW-0479">Metal-binding</keyword>
<feature type="region of interest" description="Disordered" evidence="2">
    <location>
        <begin position="1"/>
        <end position="24"/>
    </location>
</feature>
<evidence type="ECO:0000256" key="2">
    <source>
        <dbReference type="SAM" id="MobiDB-lite"/>
    </source>
</evidence>
<reference evidence="4" key="3">
    <citation type="submission" date="2025-09" db="UniProtKB">
        <authorList>
            <consortium name="Ensembl"/>
        </authorList>
    </citation>
    <scope>IDENTIFICATION</scope>
</reference>
<dbReference type="PROSITE" id="PS50158">
    <property type="entry name" value="ZF_CCHC"/>
    <property type="match status" value="1"/>
</dbReference>
<sequence>MADMVKERTDMAQDKEEVMDGQKGGVRRGLKEKKEIAYEEDKMVIIEIDGGKLVLALEVLKSIRELCGAIVVCRLLDENRFEVTIASEGAKRKLLEGFKIGAASVHARELCSNEMVVSFLRMPAYITDEVIVAQLSGWGVAAVSEVKRRMWLGTRIADGTRFVRVQFTDIVQSLPYSTKFETANGLEYGRVIHNKQVKVCRGCLQPGHIMRECPDFVCYTGVTEGVKCNLCFNEIDKCMCVESSQESEDEVEGGGAEGTALLMILILPLSPDLSPSSEGEVDMMEVNMMRKRPWECVFDVITCLHRDDEGRLLVVEGVKGGKSYRLINIYVYMRQIR</sequence>
<dbReference type="InterPro" id="IPR001878">
    <property type="entry name" value="Znf_CCHC"/>
</dbReference>
<keyword evidence="5" id="KW-1185">Reference proteome</keyword>
<feature type="compositionally biased region" description="Basic and acidic residues" evidence="2">
    <location>
        <begin position="1"/>
        <end position="20"/>
    </location>
</feature>
<organism evidence="4 5">
    <name type="scientific">Gouania willdenowi</name>
    <name type="common">Blunt-snouted clingfish</name>
    <name type="synonym">Lepadogaster willdenowi</name>
    <dbReference type="NCBI Taxonomy" id="441366"/>
    <lineage>
        <taxon>Eukaryota</taxon>
        <taxon>Metazoa</taxon>
        <taxon>Chordata</taxon>
        <taxon>Craniata</taxon>
        <taxon>Vertebrata</taxon>
        <taxon>Euteleostomi</taxon>
        <taxon>Actinopterygii</taxon>
        <taxon>Neopterygii</taxon>
        <taxon>Teleostei</taxon>
        <taxon>Neoteleostei</taxon>
        <taxon>Acanthomorphata</taxon>
        <taxon>Ovalentaria</taxon>
        <taxon>Blenniimorphae</taxon>
        <taxon>Blenniiformes</taxon>
        <taxon>Gobiesocoidei</taxon>
        <taxon>Gobiesocidae</taxon>
        <taxon>Gobiesocinae</taxon>
        <taxon>Gouania</taxon>
    </lineage>
</organism>